<gene>
    <name evidence="7" type="ORF">A3860_21670</name>
</gene>
<dbReference type="Proteomes" id="UP000192796">
    <property type="component" value="Unassembled WGS sequence"/>
</dbReference>
<protein>
    <recommendedName>
        <fullName evidence="9">RNA polymerase subunit sigma-24</fullName>
    </recommendedName>
</protein>
<dbReference type="EMBL" id="LVYD01000043">
    <property type="protein sequence ID" value="OQP64186.1"/>
    <property type="molecule type" value="Genomic_DNA"/>
</dbReference>
<accession>A0A1V9G138</accession>
<dbReference type="InterPro" id="IPR014284">
    <property type="entry name" value="RNA_pol_sigma-70_dom"/>
</dbReference>
<dbReference type="Gene3D" id="1.10.10.10">
    <property type="entry name" value="Winged helix-like DNA-binding domain superfamily/Winged helix DNA-binding domain"/>
    <property type="match status" value="1"/>
</dbReference>
<proteinExistence type="inferred from homology"/>
<dbReference type="InterPro" id="IPR007627">
    <property type="entry name" value="RNA_pol_sigma70_r2"/>
</dbReference>
<evidence type="ECO:0000313" key="8">
    <source>
        <dbReference type="Proteomes" id="UP000192796"/>
    </source>
</evidence>
<keyword evidence="3" id="KW-0731">Sigma factor</keyword>
<keyword evidence="8" id="KW-1185">Reference proteome</keyword>
<dbReference type="GO" id="GO:0003677">
    <property type="term" value="F:DNA binding"/>
    <property type="evidence" value="ECO:0007669"/>
    <property type="project" value="InterPro"/>
</dbReference>
<evidence type="ECO:0000256" key="3">
    <source>
        <dbReference type="ARBA" id="ARBA00023082"/>
    </source>
</evidence>
<dbReference type="SUPFAM" id="SSF88946">
    <property type="entry name" value="Sigma2 domain of RNA polymerase sigma factors"/>
    <property type="match status" value="1"/>
</dbReference>
<dbReference type="AlphaFoldDB" id="A0A1V9G138"/>
<evidence type="ECO:0000259" key="5">
    <source>
        <dbReference type="Pfam" id="PF04542"/>
    </source>
</evidence>
<dbReference type="InterPro" id="IPR039425">
    <property type="entry name" value="RNA_pol_sigma-70-like"/>
</dbReference>
<organism evidence="7 8">
    <name type="scientific">Niastella vici</name>
    <dbReference type="NCBI Taxonomy" id="1703345"/>
    <lineage>
        <taxon>Bacteria</taxon>
        <taxon>Pseudomonadati</taxon>
        <taxon>Bacteroidota</taxon>
        <taxon>Chitinophagia</taxon>
        <taxon>Chitinophagales</taxon>
        <taxon>Chitinophagaceae</taxon>
        <taxon>Niastella</taxon>
    </lineage>
</organism>
<evidence type="ECO:0000313" key="7">
    <source>
        <dbReference type="EMBL" id="OQP64186.1"/>
    </source>
</evidence>
<keyword evidence="2" id="KW-0805">Transcription regulation</keyword>
<dbReference type="OrthoDB" id="1097528at2"/>
<dbReference type="InterPro" id="IPR013325">
    <property type="entry name" value="RNA_pol_sigma_r2"/>
</dbReference>
<dbReference type="PANTHER" id="PTHR43133">
    <property type="entry name" value="RNA POLYMERASE ECF-TYPE SIGMA FACTO"/>
    <property type="match status" value="1"/>
</dbReference>
<dbReference type="STRING" id="1703345.A3860_21670"/>
<sequence length="188" mass="21703">MPLYNVNDDNELFALVKKDNELAYTELYNRYWQKLYFVAHKHLKSDSEAREIVQEVFFTIWAKRRSLAIESFPAYIASMARYAVYVSLARKKRQAEKISEEAIQQQTLPAALADLLENKWLLEKISALSTALPEKCRLVFIKNKLLDQSLSQVAADLDISQKTAEAHLTKALKIMRDKLGDVAFFLML</sequence>
<comment type="caution">
    <text evidence="7">The sequence shown here is derived from an EMBL/GenBank/DDBJ whole genome shotgun (WGS) entry which is preliminary data.</text>
</comment>
<dbReference type="GO" id="GO:0006352">
    <property type="term" value="P:DNA-templated transcription initiation"/>
    <property type="evidence" value="ECO:0007669"/>
    <property type="project" value="InterPro"/>
</dbReference>
<name>A0A1V9G138_9BACT</name>
<dbReference type="Gene3D" id="1.10.1740.10">
    <property type="match status" value="1"/>
</dbReference>
<feature type="domain" description="RNA polymerase sigma factor 70 region 4 type 2" evidence="6">
    <location>
        <begin position="124"/>
        <end position="173"/>
    </location>
</feature>
<reference evidence="7 8" key="1">
    <citation type="submission" date="2016-03" db="EMBL/GenBank/DDBJ databases">
        <title>Niastella vici sp. nov., isolated from farmland soil.</title>
        <authorList>
            <person name="Chen L."/>
            <person name="Wang D."/>
            <person name="Yang S."/>
            <person name="Wang G."/>
        </authorList>
    </citation>
    <scope>NUCLEOTIDE SEQUENCE [LARGE SCALE GENOMIC DNA]</scope>
    <source>
        <strain evidence="7 8">DJ57</strain>
    </source>
</reference>
<dbReference type="Pfam" id="PF08281">
    <property type="entry name" value="Sigma70_r4_2"/>
    <property type="match status" value="1"/>
</dbReference>
<dbReference type="SUPFAM" id="SSF88659">
    <property type="entry name" value="Sigma3 and sigma4 domains of RNA polymerase sigma factors"/>
    <property type="match status" value="1"/>
</dbReference>
<dbReference type="InterPro" id="IPR036388">
    <property type="entry name" value="WH-like_DNA-bd_sf"/>
</dbReference>
<dbReference type="GO" id="GO:0016987">
    <property type="term" value="F:sigma factor activity"/>
    <property type="evidence" value="ECO:0007669"/>
    <property type="project" value="UniProtKB-KW"/>
</dbReference>
<dbReference type="InterPro" id="IPR013324">
    <property type="entry name" value="RNA_pol_sigma_r3/r4-like"/>
</dbReference>
<evidence type="ECO:0000256" key="4">
    <source>
        <dbReference type="ARBA" id="ARBA00023163"/>
    </source>
</evidence>
<dbReference type="NCBIfam" id="TIGR02937">
    <property type="entry name" value="sigma70-ECF"/>
    <property type="match status" value="1"/>
</dbReference>
<dbReference type="PANTHER" id="PTHR43133:SF46">
    <property type="entry name" value="RNA POLYMERASE SIGMA-70 FACTOR ECF SUBFAMILY"/>
    <property type="match status" value="1"/>
</dbReference>
<evidence type="ECO:0000256" key="2">
    <source>
        <dbReference type="ARBA" id="ARBA00023015"/>
    </source>
</evidence>
<feature type="domain" description="RNA polymerase sigma-70 region 2" evidence="5">
    <location>
        <begin position="27"/>
        <end position="93"/>
    </location>
</feature>
<evidence type="ECO:0000259" key="6">
    <source>
        <dbReference type="Pfam" id="PF08281"/>
    </source>
</evidence>
<keyword evidence="4" id="KW-0804">Transcription</keyword>
<dbReference type="InterPro" id="IPR013249">
    <property type="entry name" value="RNA_pol_sigma70_r4_t2"/>
</dbReference>
<evidence type="ECO:0008006" key="9">
    <source>
        <dbReference type="Google" id="ProtNLM"/>
    </source>
</evidence>
<comment type="similarity">
    <text evidence="1">Belongs to the sigma-70 factor family. ECF subfamily.</text>
</comment>
<dbReference type="Pfam" id="PF04542">
    <property type="entry name" value="Sigma70_r2"/>
    <property type="match status" value="1"/>
</dbReference>
<evidence type="ECO:0000256" key="1">
    <source>
        <dbReference type="ARBA" id="ARBA00010641"/>
    </source>
</evidence>